<dbReference type="EMBL" id="AP014965">
    <property type="protein sequence ID" value="BAT08371.1"/>
    <property type="molecule type" value="Genomic_DNA"/>
</dbReference>
<feature type="non-terminal residue" evidence="1">
    <location>
        <position position="1"/>
    </location>
</feature>
<dbReference type="AlphaFoldDB" id="A0A0P0XNE2"/>
<reference evidence="1 2" key="2">
    <citation type="journal article" date="2013" name="Plant Cell Physiol.">
        <title>Rice Annotation Project Database (RAP-DB): an integrative and interactive database for rice genomics.</title>
        <authorList>
            <person name="Sakai H."/>
            <person name="Lee S.S."/>
            <person name="Tanaka T."/>
            <person name="Numa H."/>
            <person name="Kim J."/>
            <person name="Kawahara Y."/>
            <person name="Wakimoto H."/>
            <person name="Yang C.C."/>
            <person name="Iwamoto M."/>
            <person name="Abe T."/>
            <person name="Yamada Y."/>
            <person name="Muto A."/>
            <person name="Inokuchi H."/>
            <person name="Ikemura T."/>
            <person name="Matsumoto T."/>
            <person name="Sasaki T."/>
            <person name="Itoh T."/>
        </authorList>
    </citation>
    <scope>NUCLEOTIDE SEQUENCE [LARGE SCALE GENOMIC DNA]</scope>
    <source>
        <strain evidence="2">cv. Nipponbare</strain>
    </source>
</reference>
<dbReference type="InParanoid" id="A0A0P0XNE2"/>
<accession>A0A0P0XNE2</accession>
<keyword evidence="2" id="KW-1185">Reference proteome</keyword>
<proteinExistence type="predicted"/>
<reference evidence="1 2" key="3">
    <citation type="journal article" date="2013" name="Rice">
        <title>Improvement of the Oryza sativa Nipponbare reference genome using next generation sequence and optical map data.</title>
        <authorList>
            <person name="Kawahara Y."/>
            <person name="de la Bastide M."/>
            <person name="Hamilton J.P."/>
            <person name="Kanamori H."/>
            <person name="McCombie W.R."/>
            <person name="Ouyang S."/>
            <person name="Schwartz D.C."/>
            <person name="Tanaka T."/>
            <person name="Wu J."/>
            <person name="Zhou S."/>
            <person name="Childs K.L."/>
            <person name="Davidson R.M."/>
            <person name="Lin H."/>
            <person name="Quesada-Ocampo L."/>
            <person name="Vaillancourt B."/>
            <person name="Sakai H."/>
            <person name="Lee S.S."/>
            <person name="Kim J."/>
            <person name="Numa H."/>
            <person name="Itoh T."/>
            <person name="Buell C.R."/>
            <person name="Matsumoto T."/>
        </authorList>
    </citation>
    <scope>NUCLEOTIDE SEQUENCE [LARGE SCALE GENOMIC DNA]</scope>
    <source>
        <strain evidence="2">cv. Nipponbare</strain>
    </source>
</reference>
<evidence type="ECO:0000313" key="2">
    <source>
        <dbReference type="Proteomes" id="UP000059680"/>
    </source>
</evidence>
<reference evidence="2" key="1">
    <citation type="journal article" date="2005" name="Nature">
        <title>The map-based sequence of the rice genome.</title>
        <authorList>
            <consortium name="International rice genome sequencing project (IRGSP)"/>
            <person name="Matsumoto T."/>
            <person name="Wu J."/>
            <person name="Kanamori H."/>
            <person name="Katayose Y."/>
            <person name="Fujisawa M."/>
            <person name="Namiki N."/>
            <person name="Mizuno H."/>
            <person name="Yamamoto K."/>
            <person name="Antonio B.A."/>
            <person name="Baba T."/>
            <person name="Sakata K."/>
            <person name="Nagamura Y."/>
            <person name="Aoki H."/>
            <person name="Arikawa K."/>
            <person name="Arita K."/>
            <person name="Bito T."/>
            <person name="Chiden Y."/>
            <person name="Fujitsuka N."/>
            <person name="Fukunaka R."/>
            <person name="Hamada M."/>
            <person name="Harada C."/>
            <person name="Hayashi A."/>
            <person name="Hijishita S."/>
            <person name="Honda M."/>
            <person name="Hosokawa S."/>
            <person name="Ichikawa Y."/>
            <person name="Idonuma A."/>
            <person name="Iijima M."/>
            <person name="Ikeda M."/>
            <person name="Ikeno M."/>
            <person name="Ito K."/>
            <person name="Ito S."/>
            <person name="Ito T."/>
            <person name="Ito Y."/>
            <person name="Ito Y."/>
            <person name="Iwabuchi A."/>
            <person name="Kamiya K."/>
            <person name="Karasawa W."/>
            <person name="Kurita K."/>
            <person name="Katagiri S."/>
            <person name="Kikuta A."/>
            <person name="Kobayashi H."/>
            <person name="Kobayashi N."/>
            <person name="Machita K."/>
            <person name="Maehara T."/>
            <person name="Masukawa M."/>
            <person name="Mizubayashi T."/>
            <person name="Mukai Y."/>
            <person name="Nagasaki H."/>
            <person name="Nagata Y."/>
            <person name="Naito S."/>
            <person name="Nakashima M."/>
            <person name="Nakama Y."/>
            <person name="Nakamichi Y."/>
            <person name="Nakamura M."/>
            <person name="Meguro A."/>
            <person name="Negishi M."/>
            <person name="Ohta I."/>
            <person name="Ohta T."/>
            <person name="Okamoto M."/>
            <person name="Ono N."/>
            <person name="Saji S."/>
            <person name="Sakaguchi M."/>
            <person name="Sakai K."/>
            <person name="Shibata M."/>
            <person name="Shimokawa T."/>
            <person name="Song J."/>
            <person name="Takazaki Y."/>
            <person name="Terasawa K."/>
            <person name="Tsugane M."/>
            <person name="Tsuji K."/>
            <person name="Ueda S."/>
            <person name="Waki K."/>
            <person name="Yamagata H."/>
            <person name="Yamamoto M."/>
            <person name="Yamamoto S."/>
            <person name="Yamane H."/>
            <person name="Yoshiki S."/>
            <person name="Yoshihara R."/>
            <person name="Yukawa K."/>
            <person name="Zhong H."/>
            <person name="Yano M."/>
            <person name="Yuan Q."/>
            <person name="Ouyang S."/>
            <person name="Liu J."/>
            <person name="Jones K.M."/>
            <person name="Gansberger K."/>
            <person name="Moffat K."/>
            <person name="Hill J."/>
            <person name="Bera J."/>
            <person name="Fadrosh D."/>
            <person name="Jin S."/>
            <person name="Johri S."/>
            <person name="Kim M."/>
            <person name="Overton L."/>
            <person name="Reardon M."/>
            <person name="Tsitrin T."/>
            <person name="Vuong H."/>
            <person name="Weaver B."/>
            <person name="Ciecko A."/>
            <person name="Tallon L."/>
            <person name="Jackson J."/>
            <person name="Pai G."/>
            <person name="Aken S.V."/>
            <person name="Utterback T."/>
            <person name="Reidmuller S."/>
            <person name="Feldblyum T."/>
            <person name="Hsiao J."/>
            <person name="Zismann V."/>
            <person name="Iobst S."/>
            <person name="de Vazeille A.R."/>
            <person name="Buell C.R."/>
            <person name="Ying K."/>
            <person name="Li Y."/>
            <person name="Lu T."/>
            <person name="Huang Y."/>
            <person name="Zhao Q."/>
            <person name="Feng Q."/>
            <person name="Zhang L."/>
            <person name="Zhu J."/>
            <person name="Weng Q."/>
            <person name="Mu J."/>
            <person name="Lu Y."/>
            <person name="Fan D."/>
            <person name="Liu Y."/>
            <person name="Guan J."/>
            <person name="Zhang Y."/>
            <person name="Yu S."/>
            <person name="Liu X."/>
            <person name="Zhang Y."/>
            <person name="Hong G."/>
            <person name="Han B."/>
            <person name="Choisne N."/>
            <person name="Demange N."/>
            <person name="Orjeda G."/>
            <person name="Samain S."/>
            <person name="Cattolico L."/>
            <person name="Pelletier E."/>
            <person name="Couloux A."/>
            <person name="Segurens B."/>
            <person name="Wincker P."/>
            <person name="D'Hont A."/>
            <person name="Scarpelli C."/>
            <person name="Weissenbach J."/>
            <person name="Salanoubat M."/>
            <person name="Quetier F."/>
            <person name="Yu Y."/>
            <person name="Kim H.R."/>
            <person name="Rambo T."/>
            <person name="Currie J."/>
            <person name="Collura K."/>
            <person name="Luo M."/>
            <person name="Yang T."/>
            <person name="Ammiraju J.S.S."/>
            <person name="Engler F."/>
            <person name="Soderlund C."/>
            <person name="Wing R.A."/>
            <person name="Palmer L.E."/>
            <person name="de la Bastide M."/>
            <person name="Spiegel L."/>
            <person name="Nascimento L."/>
            <person name="Zutavern T."/>
            <person name="O'Shaughnessy A."/>
            <person name="Dike S."/>
            <person name="Dedhia N."/>
            <person name="Preston R."/>
            <person name="Balija V."/>
            <person name="McCombie W.R."/>
            <person name="Chow T."/>
            <person name="Chen H."/>
            <person name="Chung M."/>
            <person name="Chen C."/>
            <person name="Shaw J."/>
            <person name="Wu H."/>
            <person name="Hsiao K."/>
            <person name="Chao Y."/>
            <person name="Chu M."/>
            <person name="Cheng C."/>
            <person name="Hour A."/>
            <person name="Lee P."/>
            <person name="Lin S."/>
            <person name="Lin Y."/>
            <person name="Liou J."/>
            <person name="Liu S."/>
            <person name="Hsing Y."/>
            <person name="Raghuvanshi S."/>
            <person name="Mohanty A."/>
            <person name="Bharti A.K."/>
            <person name="Gaur A."/>
            <person name="Gupta V."/>
            <person name="Kumar D."/>
            <person name="Ravi V."/>
            <person name="Vij S."/>
            <person name="Kapur A."/>
            <person name="Khurana P."/>
            <person name="Khurana P."/>
            <person name="Khurana J.P."/>
            <person name="Tyagi A.K."/>
            <person name="Gaikwad K."/>
            <person name="Singh A."/>
            <person name="Dalal V."/>
            <person name="Srivastava S."/>
            <person name="Dixit A."/>
            <person name="Pal A.K."/>
            <person name="Ghazi I.A."/>
            <person name="Yadav M."/>
            <person name="Pandit A."/>
            <person name="Bhargava A."/>
            <person name="Sureshbabu K."/>
            <person name="Batra K."/>
            <person name="Sharma T.R."/>
            <person name="Mohapatra T."/>
            <person name="Singh N.K."/>
            <person name="Messing J."/>
            <person name="Nelson A.B."/>
            <person name="Fuks G."/>
            <person name="Kavchok S."/>
            <person name="Keizer G."/>
            <person name="Linton E."/>
            <person name="Llaca V."/>
            <person name="Song R."/>
            <person name="Tanyolac B."/>
            <person name="Young S."/>
            <person name="Ho-Il K."/>
            <person name="Hahn J.H."/>
            <person name="Sangsakoo G."/>
            <person name="Vanavichit A."/>
            <person name="de Mattos Luiz.A.T."/>
            <person name="Zimmer P.D."/>
            <person name="Malone G."/>
            <person name="Dellagostin O."/>
            <person name="de Oliveira A.C."/>
            <person name="Bevan M."/>
            <person name="Bancroft I."/>
            <person name="Minx P."/>
            <person name="Cordum H."/>
            <person name="Wilson R."/>
            <person name="Cheng Z."/>
            <person name="Jin W."/>
            <person name="Jiang J."/>
            <person name="Leong S.A."/>
            <person name="Iwama H."/>
            <person name="Gojobori T."/>
            <person name="Itoh T."/>
            <person name="Niimura Y."/>
            <person name="Fujii Y."/>
            <person name="Habara T."/>
            <person name="Sakai H."/>
            <person name="Sato Y."/>
            <person name="Wilson G."/>
            <person name="Kumar K."/>
            <person name="McCouch S."/>
            <person name="Juretic N."/>
            <person name="Hoen D."/>
            <person name="Wright S."/>
            <person name="Bruskiewich R."/>
            <person name="Bureau T."/>
            <person name="Miyao A."/>
            <person name="Hirochika H."/>
            <person name="Nishikawa T."/>
            <person name="Kadowaki K."/>
            <person name="Sugiura M."/>
            <person name="Burr B."/>
            <person name="Sasaki T."/>
        </authorList>
    </citation>
    <scope>NUCLEOTIDE SEQUENCE [LARGE SCALE GENOMIC DNA]</scope>
    <source>
        <strain evidence="2">cv. Nipponbare</strain>
    </source>
</reference>
<dbReference type="Proteomes" id="UP000059680">
    <property type="component" value="Chromosome 9"/>
</dbReference>
<sequence>AKRRDAPPQISSCEYIQLLLVVVGRIDLLHAIVWRGNGHGKNDMDGFVLRWLLLVHGTKRRLAAAAAAVVVQTRTRRWCRCRRGRCWSRTGTCARSATRGSSETRTCRCTGGGTRCRGNC</sequence>
<protein>
    <submittedName>
        <fullName evidence="1">Os09g0449400 protein</fullName>
    </submittedName>
</protein>
<evidence type="ECO:0000313" key="1">
    <source>
        <dbReference type="EMBL" id="BAT08371.1"/>
    </source>
</evidence>
<dbReference type="PaxDb" id="39947-A0A0P0XNE2"/>
<dbReference type="SMR" id="A0A0P0XNE2"/>
<name>A0A0P0XNE2_ORYSJ</name>
<organism evidence="1 2">
    <name type="scientific">Oryza sativa subsp. japonica</name>
    <name type="common">Rice</name>
    <dbReference type="NCBI Taxonomy" id="39947"/>
    <lineage>
        <taxon>Eukaryota</taxon>
        <taxon>Viridiplantae</taxon>
        <taxon>Streptophyta</taxon>
        <taxon>Embryophyta</taxon>
        <taxon>Tracheophyta</taxon>
        <taxon>Spermatophyta</taxon>
        <taxon>Magnoliopsida</taxon>
        <taxon>Liliopsida</taxon>
        <taxon>Poales</taxon>
        <taxon>Poaceae</taxon>
        <taxon>BOP clade</taxon>
        <taxon>Oryzoideae</taxon>
        <taxon>Oryzeae</taxon>
        <taxon>Oryzinae</taxon>
        <taxon>Oryza</taxon>
        <taxon>Oryza sativa</taxon>
    </lineage>
</organism>
<gene>
    <name evidence="1" type="ordered locus">Os09g0449400</name>
    <name evidence="1" type="ORF">OSNPB_090449400</name>
</gene>